<dbReference type="InterPro" id="IPR036397">
    <property type="entry name" value="RNaseH_sf"/>
</dbReference>
<dbReference type="PANTHER" id="PTHR15092">
    <property type="entry name" value="POLY A -SPECIFIC RIBONUCLEASE/TARGET OF EGR1, MEMBER 1"/>
    <property type="match status" value="1"/>
</dbReference>
<accession>A0A9W4XX51</accession>
<organism evidence="3 4">
    <name type="scientific">Periconia digitata</name>
    <dbReference type="NCBI Taxonomy" id="1303443"/>
    <lineage>
        <taxon>Eukaryota</taxon>
        <taxon>Fungi</taxon>
        <taxon>Dikarya</taxon>
        <taxon>Ascomycota</taxon>
        <taxon>Pezizomycotina</taxon>
        <taxon>Dothideomycetes</taxon>
        <taxon>Pleosporomycetidae</taxon>
        <taxon>Pleosporales</taxon>
        <taxon>Massarineae</taxon>
        <taxon>Periconiaceae</taxon>
        <taxon>Periconia</taxon>
    </lineage>
</organism>
<dbReference type="InterPro" id="IPR006941">
    <property type="entry name" value="RNase_CAF1"/>
</dbReference>
<sequence length="582" mass="65445">MDVTASSFSRHLLRLLDDISKAEFVAFDLELSGIPSHLPKKTPTKLNGSRKTLEDRYAETKKAADRYQILQVGLTCGSYDMLLGKYVVRPYNVTLSPLLKERLDIEREIHIQSGAASFLLENGFDLGAPFAKGVQYLSREEAEWAKQAAFDRHDGKTVIEDVQLKPEEVDSIDFVRRAREAITNWVKNPGQIRILHITSHTGLPSPPQEQSILRFEKRLVHQLVRADFPQLVTIGNKDFSVRVVRYNAAREEENTRRMKNRTMESISRQTGFRWVFEALAKGDISATKPSRTGIIADGQADDDDKITWDLAHAKLQYHQPVLVGHNMFTDLVYFYRSFVGELPETLDSFCEAVHKVFPRIIDTKWLATYAGGDLNDSPSLQKIAESMENQELPSIATHHEHSQYHDTKAFHEAGFDSLLTATIMLQISAKLHHEQQVKAAGDANSDDSFKSAVASEDAFILDGQEKVSEPVSIPPLSAPSAPSEDGFTTVSKKEGREGKAKAKQATVTREFPTYNRFNSLDATGGPTSNVAPMWQDETDEPDCKPMEMIPSFHTSFWTEFGNTLRVFGTDEKVLKIADWPEK</sequence>
<evidence type="ECO:0000256" key="2">
    <source>
        <dbReference type="SAM" id="MobiDB-lite"/>
    </source>
</evidence>
<dbReference type="GO" id="GO:1990432">
    <property type="term" value="P:siRNA 3'-end processing"/>
    <property type="evidence" value="ECO:0007669"/>
    <property type="project" value="TreeGrafter"/>
</dbReference>
<comment type="similarity">
    <text evidence="1">Belongs to the CAF1 family.</text>
</comment>
<dbReference type="PANTHER" id="PTHR15092:SF22">
    <property type="entry name" value="POLY(A)-SPECIFIC RIBONUCLEASE PNLDC1"/>
    <property type="match status" value="1"/>
</dbReference>
<dbReference type="Gene3D" id="3.30.420.10">
    <property type="entry name" value="Ribonuclease H-like superfamily/Ribonuclease H"/>
    <property type="match status" value="2"/>
</dbReference>
<dbReference type="GO" id="GO:0003723">
    <property type="term" value="F:RNA binding"/>
    <property type="evidence" value="ECO:0007669"/>
    <property type="project" value="TreeGrafter"/>
</dbReference>
<comment type="caution">
    <text evidence="3">The sequence shown here is derived from an EMBL/GenBank/DDBJ whole genome shotgun (WGS) entry which is preliminary data.</text>
</comment>
<feature type="compositionally biased region" description="Basic and acidic residues" evidence="2">
    <location>
        <begin position="491"/>
        <end position="500"/>
    </location>
</feature>
<feature type="region of interest" description="Disordered" evidence="2">
    <location>
        <begin position="470"/>
        <end position="505"/>
    </location>
</feature>
<evidence type="ECO:0000313" key="3">
    <source>
        <dbReference type="EMBL" id="CAI6337072.1"/>
    </source>
</evidence>
<evidence type="ECO:0000313" key="4">
    <source>
        <dbReference type="Proteomes" id="UP001152607"/>
    </source>
</evidence>
<dbReference type="EMBL" id="CAOQHR010000007">
    <property type="protein sequence ID" value="CAI6337072.1"/>
    <property type="molecule type" value="Genomic_DNA"/>
</dbReference>
<name>A0A9W4XX51_9PLEO</name>
<dbReference type="AlphaFoldDB" id="A0A9W4XX51"/>
<reference evidence="3" key="1">
    <citation type="submission" date="2023-01" db="EMBL/GenBank/DDBJ databases">
        <authorList>
            <person name="Van Ghelder C."/>
            <person name="Rancurel C."/>
        </authorList>
    </citation>
    <scope>NUCLEOTIDE SEQUENCE</scope>
    <source>
        <strain evidence="3">CNCM I-4278</strain>
    </source>
</reference>
<gene>
    <name evidence="3" type="ORF">PDIGIT_LOCUS10180</name>
</gene>
<dbReference type="GO" id="GO:0000289">
    <property type="term" value="P:nuclear-transcribed mRNA poly(A) tail shortening"/>
    <property type="evidence" value="ECO:0007669"/>
    <property type="project" value="TreeGrafter"/>
</dbReference>
<dbReference type="GO" id="GO:1990431">
    <property type="term" value="P:priRNA 3'-end processing"/>
    <property type="evidence" value="ECO:0007669"/>
    <property type="project" value="TreeGrafter"/>
</dbReference>
<dbReference type="OrthoDB" id="1432093at2759"/>
<dbReference type="InterPro" id="IPR051181">
    <property type="entry name" value="CAF1_poly(A)_ribonucleases"/>
</dbReference>
<dbReference type="GO" id="GO:0000175">
    <property type="term" value="F:3'-5'-RNA exonuclease activity"/>
    <property type="evidence" value="ECO:0007669"/>
    <property type="project" value="TreeGrafter"/>
</dbReference>
<dbReference type="InterPro" id="IPR012337">
    <property type="entry name" value="RNaseH-like_sf"/>
</dbReference>
<protein>
    <recommendedName>
        <fullName evidence="5">CAF1-domain-containing protein</fullName>
    </recommendedName>
</protein>
<keyword evidence="4" id="KW-1185">Reference proteome</keyword>
<evidence type="ECO:0000256" key="1">
    <source>
        <dbReference type="ARBA" id="ARBA00008372"/>
    </source>
</evidence>
<dbReference type="GO" id="GO:0005634">
    <property type="term" value="C:nucleus"/>
    <property type="evidence" value="ECO:0007669"/>
    <property type="project" value="TreeGrafter"/>
</dbReference>
<dbReference type="SUPFAM" id="SSF53098">
    <property type="entry name" value="Ribonuclease H-like"/>
    <property type="match status" value="1"/>
</dbReference>
<dbReference type="Pfam" id="PF04857">
    <property type="entry name" value="CAF1"/>
    <property type="match status" value="1"/>
</dbReference>
<proteinExistence type="inferred from homology"/>
<evidence type="ECO:0008006" key="5">
    <source>
        <dbReference type="Google" id="ProtNLM"/>
    </source>
</evidence>
<dbReference type="Proteomes" id="UP001152607">
    <property type="component" value="Unassembled WGS sequence"/>
</dbReference>